<dbReference type="EMBL" id="JWJD01000002">
    <property type="protein sequence ID" value="KIH77052.1"/>
    <property type="molecule type" value="Genomic_DNA"/>
</dbReference>
<comment type="caution">
    <text evidence="1">The sequence shown here is derived from an EMBL/GenBank/DDBJ whole genome shotgun (WGS) entry which is preliminary data.</text>
</comment>
<organism evidence="1 2">
    <name type="scientific">Geoalkalibacter ferrihydriticus DSM 17813</name>
    <dbReference type="NCBI Taxonomy" id="1121915"/>
    <lineage>
        <taxon>Bacteria</taxon>
        <taxon>Pseudomonadati</taxon>
        <taxon>Thermodesulfobacteriota</taxon>
        <taxon>Desulfuromonadia</taxon>
        <taxon>Desulfuromonadales</taxon>
        <taxon>Geoalkalibacteraceae</taxon>
        <taxon>Geoalkalibacter</taxon>
    </lineage>
</organism>
<name>A0A0C2HW96_9BACT</name>
<protein>
    <submittedName>
        <fullName evidence="1">Uncharacterized protein</fullName>
    </submittedName>
</protein>
<gene>
    <name evidence="1" type="ORF">GFER_08400</name>
</gene>
<reference evidence="1 2" key="1">
    <citation type="submission" date="2014-12" db="EMBL/GenBank/DDBJ databases">
        <title>Genomes of Geoalkalibacter ferrihydriticus and Geoalkalibacter subterraneus, two haloalkaliphilic metal-reducing members of the Geobacteraceae.</title>
        <authorList>
            <person name="Badalamenti J.P."/>
            <person name="Torres C.I."/>
            <person name="Krajmalnik-Brown R."/>
            <person name="Bond D.R."/>
        </authorList>
    </citation>
    <scope>NUCLEOTIDE SEQUENCE [LARGE SCALE GENOMIC DNA]</scope>
    <source>
        <strain evidence="1 2">DSM 17813</strain>
    </source>
</reference>
<dbReference type="Proteomes" id="UP000035068">
    <property type="component" value="Unassembled WGS sequence"/>
</dbReference>
<dbReference type="AlphaFoldDB" id="A0A0C2HW96"/>
<accession>A0A0C2HW96</accession>
<evidence type="ECO:0000313" key="1">
    <source>
        <dbReference type="EMBL" id="KIH77052.1"/>
    </source>
</evidence>
<proteinExistence type="predicted"/>
<sequence length="62" mass="7015">MSCWFHDSGKIHVKGQATAFYKAKLDDSACCGEQGPQTIFLGGQLVRLRASDPRWRLIRLFC</sequence>
<evidence type="ECO:0000313" key="2">
    <source>
        <dbReference type="Proteomes" id="UP000035068"/>
    </source>
</evidence>
<keyword evidence="2" id="KW-1185">Reference proteome</keyword>